<dbReference type="InterPro" id="IPR039935">
    <property type="entry name" value="YML079W-like"/>
</dbReference>
<evidence type="ECO:0000313" key="2">
    <source>
        <dbReference type="EMBL" id="AJT50504.1"/>
    </source>
</evidence>
<evidence type="ECO:0000313" key="3">
    <source>
        <dbReference type="Proteomes" id="UP000003645"/>
    </source>
</evidence>
<dbReference type="RefSeq" id="WP_045025340.1">
    <property type="nucleotide sequence ID" value="NZ_CP011013.1"/>
</dbReference>
<organism evidence="2 3">
    <name type="scientific">Limosilactobacillus mucosae LM1</name>
    <dbReference type="NCBI Taxonomy" id="1130798"/>
    <lineage>
        <taxon>Bacteria</taxon>
        <taxon>Bacillati</taxon>
        <taxon>Bacillota</taxon>
        <taxon>Bacilli</taxon>
        <taxon>Lactobacillales</taxon>
        <taxon>Lactobacillaceae</taxon>
        <taxon>Limosilactobacillus</taxon>
    </lineage>
</organism>
<reference evidence="2 3" key="1">
    <citation type="journal article" date="2012" name="J. Bacteriol.">
        <title>Genome sequence of Lactobacillus mucosae LM1, isolated from piglet feces.</title>
        <authorList>
            <person name="Lee J.H."/>
            <person name="Valeriano V.D."/>
            <person name="Shin Y.R."/>
            <person name="Chae J.P."/>
            <person name="Kim G.B."/>
            <person name="Ham J.S."/>
            <person name="Chun J."/>
            <person name="Kang D.K."/>
        </authorList>
    </citation>
    <scope>NUCLEOTIDE SEQUENCE [LARGE SCALE GENOMIC DNA]</scope>
    <source>
        <strain evidence="2 3">LM1</strain>
    </source>
</reference>
<gene>
    <name evidence="2" type="ORF">LBLM1_05240</name>
</gene>
<evidence type="ECO:0000259" key="1">
    <source>
        <dbReference type="Pfam" id="PF06172"/>
    </source>
</evidence>
<dbReference type="InterPro" id="IPR011051">
    <property type="entry name" value="RmlC_Cupin_sf"/>
</dbReference>
<dbReference type="InterPro" id="IPR014710">
    <property type="entry name" value="RmlC-like_jellyroll"/>
</dbReference>
<dbReference type="HOGENOM" id="CLU_088365_0_1_9"/>
<proteinExistence type="predicted"/>
<protein>
    <submittedName>
        <fullName evidence="2">Cupin</fullName>
    </submittedName>
</protein>
<dbReference type="SUPFAM" id="SSF51182">
    <property type="entry name" value="RmlC-like cupins"/>
    <property type="match status" value="1"/>
</dbReference>
<accession>A0A0D4CKD1</accession>
<feature type="domain" description="DUF985" evidence="1">
    <location>
        <begin position="6"/>
        <end position="141"/>
    </location>
</feature>
<dbReference type="KEGG" id="lmu:LBLM1_05240"/>
<dbReference type="Proteomes" id="UP000003645">
    <property type="component" value="Chromosome"/>
</dbReference>
<keyword evidence="3" id="KW-1185">Reference proteome</keyword>
<sequence>MPTKDEYIEKLNLTPHPEGGWYRQVYHSAKTRYDETSLASRYEYTSIYFILDGGSPSHLHRLLHDELWYFHDGSSIVVHCFYPDGTYEDVRLGRDIEHGEQLQFRVPAGTIFGSEVLDDSSFGLVSCAVAPGFDYHDFELFTQEQLLAKYPKQAEVIKRVAYQKLPTE</sequence>
<dbReference type="OrthoDB" id="9798288at2"/>
<dbReference type="Pfam" id="PF06172">
    <property type="entry name" value="Cupin_5"/>
    <property type="match status" value="1"/>
</dbReference>
<dbReference type="Gene3D" id="2.60.120.10">
    <property type="entry name" value="Jelly Rolls"/>
    <property type="match status" value="1"/>
</dbReference>
<dbReference type="PANTHER" id="PTHR33387">
    <property type="entry name" value="RMLC-LIKE JELLY ROLL FOLD PROTEIN"/>
    <property type="match status" value="1"/>
</dbReference>
<dbReference type="AlphaFoldDB" id="A0A0D4CKD1"/>
<name>A0A0D4CKD1_LIMMU</name>
<dbReference type="CDD" id="cd06121">
    <property type="entry name" value="cupin_YML079wp"/>
    <property type="match status" value="1"/>
</dbReference>
<dbReference type="InterPro" id="IPR009327">
    <property type="entry name" value="Cupin_DUF985"/>
</dbReference>
<dbReference type="PANTHER" id="PTHR33387:SF3">
    <property type="entry name" value="DUF985 DOMAIN-CONTAINING PROTEIN"/>
    <property type="match status" value="1"/>
</dbReference>
<dbReference type="EMBL" id="CP011013">
    <property type="protein sequence ID" value="AJT50504.1"/>
    <property type="molecule type" value="Genomic_DNA"/>
</dbReference>